<dbReference type="EMBL" id="JAAAUQ010000246">
    <property type="protein sequence ID" value="KAF9152400.1"/>
    <property type="molecule type" value="Genomic_DNA"/>
</dbReference>
<feature type="region of interest" description="Disordered" evidence="1">
    <location>
        <begin position="406"/>
        <end position="433"/>
    </location>
</feature>
<keyword evidence="2" id="KW-0812">Transmembrane</keyword>
<keyword evidence="2" id="KW-1133">Transmembrane helix</keyword>
<feature type="transmembrane region" description="Helical" evidence="2">
    <location>
        <begin position="224"/>
        <end position="245"/>
    </location>
</feature>
<dbReference type="AlphaFoldDB" id="A0A9P5S1P9"/>
<dbReference type="Proteomes" id="UP000748756">
    <property type="component" value="Unassembled WGS sequence"/>
</dbReference>
<feature type="region of interest" description="Disordered" evidence="1">
    <location>
        <begin position="145"/>
        <end position="175"/>
    </location>
</feature>
<gene>
    <name evidence="3" type="ORF">BG015_005299</name>
</gene>
<feature type="compositionally biased region" description="Basic and acidic residues" evidence="1">
    <location>
        <begin position="409"/>
        <end position="423"/>
    </location>
</feature>
<dbReference type="OrthoDB" id="341353at2759"/>
<protein>
    <recommendedName>
        <fullName evidence="5">TLC domain-containing protein</fullName>
    </recommendedName>
</protein>
<keyword evidence="2" id="KW-0472">Membrane</keyword>
<keyword evidence="4" id="KW-1185">Reference proteome</keyword>
<evidence type="ECO:0000313" key="3">
    <source>
        <dbReference type="EMBL" id="KAF9152400.1"/>
    </source>
</evidence>
<feature type="transmembrane region" description="Helical" evidence="2">
    <location>
        <begin position="304"/>
        <end position="322"/>
    </location>
</feature>
<evidence type="ECO:0000256" key="2">
    <source>
        <dbReference type="SAM" id="Phobius"/>
    </source>
</evidence>
<organism evidence="3 4">
    <name type="scientific">Linnemannia schmuckeri</name>
    <dbReference type="NCBI Taxonomy" id="64567"/>
    <lineage>
        <taxon>Eukaryota</taxon>
        <taxon>Fungi</taxon>
        <taxon>Fungi incertae sedis</taxon>
        <taxon>Mucoromycota</taxon>
        <taxon>Mortierellomycotina</taxon>
        <taxon>Mortierellomycetes</taxon>
        <taxon>Mortierellales</taxon>
        <taxon>Mortierellaceae</taxon>
        <taxon>Linnemannia</taxon>
    </lineage>
</organism>
<feature type="transmembrane region" description="Helical" evidence="2">
    <location>
        <begin position="14"/>
        <end position="34"/>
    </location>
</feature>
<sequence>MTEIMDLSTFLSRYLGFLLLCCGFHLTYFQLFRFFSPSIAKDRKRLAWVITSTTAFFVSIVAPFYTWSSMRTVFSSPTLLDTQNIGLLGNKLNHNHINYGGHHVYSAEFNSNNAAGLGQDGLRMKNNQPTIVMMDPSLLGMQKETERSIAQKDEVKQQHEVEKQHGSEEEERIGEGTHQAITEDAGDRVSKSPPPLLNKRDQEKRQFRLFFDLSVTPDDNDGTIALVVFFMAYLIMDIIMGFLYYREQVTLLAGWLHHTAYIGITYYAVTQGETFTYSMFFPMEVPTMVVGIGCLDKSLRRDMLYGFSFITFRILFDFSLTHEILWNRERDMTTILKTILIFKSLMNLTFLYGWISQQKRLAHRRRTEAAAKSSASMVATAGIAADAAGDQKIVSIIAPTITSRKSMHVQREEHRAPASHEDGTAAVASTSIESGSRRSVRIRSKGVQESDLMDTQPLIDMITVY</sequence>
<name>A0A9P5S1P9_9FUNG</name>
<evidence type="ECO:0000313" key="4">
    <source>
        <dbReference type="Proteomes" id="UP000748756"/>
    </source>
</evidence>
<feature type="transmembrane region" description="Helical" evidence="2">
    <location>
        <begin position="334"/>
        <end position="355"/>
    </location>
</feature>
<proteinExistence type="predicted"/>
<comment type="caution">
    <text evidence="3">The sequence shown here is derived from an EMBL/GenBank/DDBJ whole genome shotgun (WGS) entry which is preliminary data.</text>
</comment>
<evidence type="ECO:0000256" key="1">
    <source>
        <dbReference type="SAM" id="MobiDB-lite"/>
    </source>
</evidence>
<reference evidence="3" key="1">
    <citation type="journal article" date="2020" name="Fungal Divers.">
        <title>Resolving the Mortierellaceae phylogeny through synthesis of multi-gene phylogenetics and phylogenomics.</title>
        <authorList>
            <person name="Vandepol N."/>
            <person name="Liber J."/>
            <person name="Desiro A."/>
            <person name="Na H."/>
            <person name="Kennedy M."/>
            <person name="Barry K."/>
            <person name="Grigoriev I.V."/>
            <person name="Miller A.N."/>
            <person name="O'Donnell K."/>
            <person name="Stajich J.E."/>
            <person name="Bonito G."/>
        </authorList>
    </citation>
    <scope>NUCLEOTIDE SEQUENCE</scope>
    <source>
        <strain evidence="3">NRRL 6426</strain>
    </source>
</reference>
<accession>A0A9P5S1P9</accession>
<evidence type="ECO:0008006" key="5">
    <source>
        <dbReference type="Google" id="ProtNLM"/>
    </source>
</evidence>
<feature type="transmembrane region" description="Helical" evidence="2">
    <location>
        <begin position="252"/>
        <end position="269"/>
    </location>
</feature>
<feature type="compositionally biased region" description="Basic and acidic residues" evidence="1">
    <location>
        <begin position="145"/>
        <end position="167"/>
    </location>
</feature>
<feature type="transmembrane region" description="Helical" evidence="2">
    <location>
        <begin position="46"/>
        <end position="67"/>
    </location>
</feature>